<organism evidence="7 8">
    <name type="scientific">Streptomyces venezuelae</name>
    <dbReference type="NCBI Taxonomy" id="54571"/>
    <lineage>
        <taxon>Bacteria</taxon>
        <taxon>Bacillati</taxon>
        <taxon>Actinomycetota</taxon>
        <taxon>Actinomycetes</taxon>
        <taxon>Kitasatosporales</taxon>
        <taxon>Streptomycetaceae</taxon>
        <taxon>Streptomyces</taxon>
    </lineage>
</organism>
<name>A0A5P2B040_STRVZ</name>
<dbReference type="AlphaFoldDB" id="A0A5P2B040"/>
<evidence type="ECO:0000313" key="7">
    <source>
        <dbReference type="EMBL" id="QES22521.1"/>
    </source>
</evidence>
<reference evidence="7 8" key="1">
    <citation type="submission" date="2018-05" db="EMBL/GenBank/DDBJ databases">
        <title>Streptomyces venezuelae.</title>
        <authorList>
            <person name="Kim W."/>
            <person name="Lee N."/>
            <person name="Cho B.-K."/>
        </authorList>
    </citation>
    <scope>NUCLEOTIDE SEQUENCE [LARGE SCALE GENOMIC DNA]</scope>
    <source>
        <strain evidence="7 8">ATCC 15068</strain>
    </source>
</reference>
<dbReference type="InterPro" id="IPR050482">
    <property type="entry name" value="Sensor_HK_TwoCompSys"/>
</dbReference>
<dbReference type="SUPFAM" id="SSF55874">
    <property type="entry name" value="ATPase domain of HSP90 chaperone/DNA topoisomerase II/histidine kinase"/>
    <property type="match status" value="1"/>
</dbReference>
<evidence type="ECO:0000256" key="3">
    <source>
        <dbReference type="ARBA" id="ARBA00023012"/>
    </source>
</evidence>
<evidence type="ECO:0000256" key="5">
    <source>
        <dbReference type="SAM" id="Phobius"/>
    </source>
</evidence>
<gene>
    <name evidence="7" type="ORF">DEJ46_28300</name>
</gene>
<feature type="transmembrane region" description="Helical" evidence="5">
    <location>
        <begin position="192"/>
        <end position="210"/>
    </location>
</feature>
<dbReference type="Gene3D" id="3.30.565.10">
    <property type="entry name" value="Histidine kinase-like ATPase, C-terminal domain"/>
    <property type="match status" value="1"/>
</dbReference>
<feature type="transmembrane region" description="Helical" evidence="5">
    <location>
        <begin position="65"/>
        <end position="83"/>
    </location>
</feature>
<feature type="region of interest" description="Disordered" evidence="4">
    <location>
        <begin position="441"/>
        <end position="465"/>
    </location>
</feature>
<dbReference type="EMBL" id="CP029194">
    <property type="protein sequence ID" value="QES22521.1"/>
    <property type="molecule type" value="Genomic_DNA"/>
</dbReference>
<evidence type="ECO:0000256" key="2">
    <source>
        <dbReference type="ARBA" id="ARBA00022777"/>
    </source>
</evidence>
<keyword evidence="1" id="KW-0808">Transferase</keyword>
<feature type="transmembrane region" description="Helical" evidence="5">
    <location>
        <begin position="127"/>
        <end position="147"/>
    </location>
</feature>
<keyword evidence="2" id="KW-0418">Kinase</keyword>
<dbReference type="GO" id="GO:0046983">
    <property type="term" value="F:protein dimerization activity"/>
    <property type="evidence" value="ECO:0007669"/>
    <property type="project" value="InterPro"/>
</dbReference>
<dbReference type="Proteomes" id="UP000324106">
    <property type="component" value="Chromosome"/>
</dbReference>
<dbReference type="InterPro" id="IPR011712">
    <property type="entry name" value="Sig_transdc_His_kin_sub3_dim/P"/>
</dbReference>
<feature type="compositionally biased region" description="Basic and acidic residues" evidence="4">
    <location>
        <begin position="441"/>
        <end position="450"/>
    </location>
</feature>
<dbReference type="PANTHER" id="PTHR24421:SF63">
    <property type="entry name" value="SENSOR HISTIDINE KINASE DESK"/>
    <property type="match status" value="1"/>
</dbReference>
<keyword evidence="5" id="KW-0812">Transmembrane</keyword>
<keyword evidence="5" id="KW-1133">Transmembrane helix</keyword>
<protein>
    <recommendedName>
        <fullName evidence="6">Signal transduction histidine kinase subgroup 3 dimerisation and phosphoacceptor domain-containing protein</fullName>
    </recommendedName>
</protein>
<feature type="domain" description="Signal transduction histidine kinase subgroup 3 dimerisation and phosphoacceptor" evidence="6">
    <location>
        <begin position="234"/>
        <end position="300"/>
    </location>
</feature>
<evidence type="ECO:0000256" key="1">
    <source>
        <dbReference type="ARBA" id="ARBA00022679"/>
    </source>
</evidence>
<evidence type="ECO:0000313" key="8">
    <source>
        <dbReference type="Proteomes" id="UP000324106"/>
    </source>
</evidence>
<dbReference type="Pfam" id="PF07730">
    <property type="entry name" value="HisKA_3"/>
    <property type="match status" value="1"/>
</dbReference>
<sequence>MKRIRVVMIRPWVAPGEGPTGGLDPMTAQGTSRLRLTALRPCATERASGKRELSAISSAAPAPRIANVLVVVVFLGYLLMQAVNVLEAAPGTPELAACLAIPPVLAALQYVHFAPHLVLLRQRLHPWSLILQALVTFVPFALFGWHWGGMAGFLAGSFLLRLSPVLGWVLYGLTVIGVMAISTTEQLRPVDIAYMGVSTALTGLVLYSMARLAMLATAIHDSRGELARMAVARERLRFARDLHDLLGYSLSSITLKNELIQRLIVSNPQRACEEVTEVLVISRQALADVREVARGYRDMSLLVEAESAGSVLKAAGIRAEIEVECAGLSSIANTILATVLREGVTNVLRHSQPRNCSVTAGEDPERKGFCRLEIVNDGVGQRGLVASDSTGTGLTNLAARAAAVGGRLRSGVDPGGTTFRLVVAVPADAAAVKDGLALLTEDPRAVRPDEPSAAERPTLESRRSA</sequence>
<dbReference type="OrthoDB" id="5241784at2"/>
<dbReference type="PANTHER" id="PTHR24421">
    <property type="entry name" value="NITRATE/NITRITE SENSOR PROTEIN NARX-RELATED"/>
    <property type="match status" value="1"/>
</dbReference>
<dbReference type="InterPro" id="IPR036890">
    <property type="entry name" value="HATPase_C_sf"/>
</dbReference>
<dbReference type="GO" id="GO:0000155">
    <property type="term" value="F:phosphorelay sensor kinase activity"/>
    <property type="evidence" value="ECO:0007669"/>
    <property type="project" value="InterPro"/>
</dbReference>
<feature type="transmembrane region" description="Helical" evidence="5">
    <location>
        <begin position="95"/>
        <end position="120"/>
    </location>
</feature>
<accession>A0A5P2B040</accession>
<proteinExistence type="predicted"/>
<evidence type="ECO:0000259" key="6">
    <source>
        <dbReference type="Pfam" id="PF07730"/>
    </source>
</evidence>
<evidence type="ECO:0000256" key="4">
    <source>
        <dbReference type="SAM" id="MobiDB-lite"/>
    </source>
</evidence>
<dbReference type="GO" id="GO:0016020">
    <property type="term" value="C:membrane"/>
    <property type="evidence" value="ECO:0007669"/>
    <property type="project" value="InterPro"/>
</dbReference>
<keyword evidence="3" id="KW-0902">Two-component regulatory system</keyword>
<feature type="transmembrane region" description="Helical" evidence="5">
    <location>
        <begin position="159"/>
        <end position="180"/>
    </location>
</feature>
<dbReference type="Gene3D" id="1.20.5.1930">
    <property type="match status" value="1"/>
</dbReference>
<keyword evidence="5" id="KW-0472">Membrane</keyword>